<dbReference type="RefSeq" id="WP_058636133.1">
    <property type="nucleotide sequence ID" value="NZ_LDPZ01000050.1"/>
</dbReference>
<comment type="subcellular location">
    <subcellularLocation>
        <location evidence="1 9">Cell membrane</location>
        <topology evidence="1 9">Multi-pass membrane protein</topology>
    </subcellularLocation>
</comment>
<feature type="transmembrane region" description="Helical" evidence="9">
    <location>
        <begin position="157"/>
        <end position="177"/>
    </location>
</feature>
<name>A0A175R6Q8_9HYPH</name>
<dbReference type="OrthoDB" id="9811967at2"/>
<dbReference type="GO" id="GO:0015420">
    <property type="term" value="F:ABC-type vitamin B12 transporter activity"/>
    <property type="evidence" value="ECO:0007669"/>
    <property type="project" value="UniProtKB-UniRule"/>
</dbReference>
<evidence type="ECO:0000256" key="8">
    <source>
        <dbReference type="ARBA" id="ARBA00023136"/>
    </source>
</evidence>
<dbReference type="Proteomes" id="UP000078272">
    <property type="component" value="Unassembled WGS sequence"/>
</dbReference>
<reference evidence="10 11" key="1">
    <citation type="journal article" date="2016" name="Front. Microbiol.">
        <title>Genomic Resource of Rice Seed Associated Bacteria.</title>
        <authorList>
            <person name="Midha S."/>
            <person name="Bansal K."/>
            <person name="Sharma S."/>
            <person name="Kumar N."/>
            <person name="Patil P.P."/>
            <person name="Chaudhry V."/>
            <person name="Patil P.B."/>
        </authorList>
    </citation>
    <scope>NUCLEOTIDE SEQUENCE [LARGE SCALE GENOMIC DNA]</scope>
    <source>
        <strain evidence="10 11">NS226</strain>
    </source>
</reference>
<dbReference type="PATRIC" id="fig|401562.3.peg.3704"/>
<dbReference type="GO" id="GO:0009236">
    <property type="term" value="P:cobalamin biosynthetic process"/>
    <property type="evidence" value="ECO:0007669"/>
    <property type="project" value="UniProtKB-UniRule"/>
</dbReference>
<dbReference type="Pfam" id="PF03186">
    <property type="entry name" value="CobD_Cbib"/>
    <property type="match status" value="1"/>
</dbReference>
<dbReference type="InterPro" id="IPR004485">
    <property type="entry name" value="Cobalamin_biosynth_CobD/CbiB"/>
</dbReference>
<dbReference type="NCBIfam" id="TIGR00380">
    <property type="entry name" value="cobal_cbiB"/>
    <property type="match status" value="1"/>
</dbReference>
<comment type="pathway">
    <text evidence="2 9">Cofactor biosynthesis; adenosylcobalamin biosynthesis.</text>
</comment>
<dbReference type="PANTHER" id="PTHR34308">
    <property type="entry name" value="COBALAMIN BIOSYNTHESIS PROTEIN CBIB"/>
    <property type="match status" value="1"/>
</dbReference>
<comment type="caution">
    <text evidence="10">The sequence shown here is derived from an EMBL/GenBank/DDBJ whole genome shotgun (WGS) entry which is preliminary data.</text>
</comment>
<evidence type="ECO:0000256" key="6">
    <source>
        <dbReference type="ARBA" id="ARBA00022692"/>
    </source>
</evidence>
<keyword evidence="6 9" id="KW-0812">Transmembrane</keyword>
<comment type="similarity">
    <text evidence="3 9">Belongs to the CobD/CbiB family.</text>
</comment>
<feature type="transmembrane region" description="Helical" evidence="9">
    <location>
        <begin position="79"/>
        <end position="97"/>
    </location>
</feature>
<sequence length="320" mass="33759">MVLLLATLIDRLVGDPDWLWRRWPHPVVWFGALIGAADRGLNRAAFSFAGRRALGLISILALAGLALGAGLLIQRTLVPLGWAGLLIEALIASVFLAQKSLSDHVEAVRAALERGGLDAGRRAVSMIVGRDPNELDEAGVCRAAIESLAENASDGVVAPWLALALFGLPGLLVYKMVNTADSMIGHRSERHLAFGWGAARLDDVLNLVPARLTALLFAGMAWMGRNGMAGRKAWKTAWRDAATHRSPNAGWPEAAMAGALGLSLGGPRRYGALVVDAPCLGAEGRREANPQDIAAALHLFGWSMNALLAVAALGSLVSLV</sequence>
<dbReference type="GO" id="GO:0048472">
    <property type="term" value="F:threonine-phosphate decarboxylase activity"/>
    <property type="evidence" value="ECO:0007669"/>
    <property type="project" value="InterPro"/>
</dbReference>
<evidence type="ECO:0000313" key="10">
    <source>
        <dbReference type="EMBL" id="KTQ86310.1"/>
    </source>
</evidence>
<dbReference type="EMBL" id="LDPZ01000050">
    <property type="protein sequence ID" value="KTQ86310.1"/>
    <property type="molecule type" value="Genomic_DNA"/>
</dbReference>
<evidence type="ECO:0000256" key="3">
    <source>
        <dbReference type="ARBA" id="ARBA00006263"/>
    </source>
</evidence>
<evidence type="ECO:0000256" key="1">
    <source>
        <dbReference type="ARBA" id="ARBA00004651"/>
    </source>
</evidence>
<keyword evidence="5 9" id="KW-0169">Cobalamin biosynthesis</keyword>
<gene>
    <name evidence="9" type="primary">cobD</name>
    <name evidence="10" type="ORF">NS226_18050</name>
</gene>
<evidence type="ECO:0000313" key="11">
    <source>
        <dbReference type="Proteomes" id="UP000078272"/>
    </source>
</evidence>
<dbReference type="STRING" id="401562.NS365_17460"/>
<evidence type="ECO:0000256" key="7">
    <source>
        <dbReference type="ARBA" id="ARBA00022989"/>
    </source>
</evidence>
<accession>A0A175R6Q8</accession>
<protein>
    <recommendedName>
        <fullName evidence="9">Cobalamin biosynthesis protein CobD</fullName>
    </recommendedName>
</protein>
<keyword evidence="7 9" id="KW-1133">Transmembrane helix</keyword>
<feature type="transmembrane region" description="Helical" evidence="9">
    <location>
        <begin position="53"/>
        <end position="73"/>
    </location>
</feature>
<evidence type="ECO:0000256" key="4">
    <source>
        <dbReference type="ARBA" id="ARBA00022475"/>
    </source>
</evidence>
<dbReference type="UniPathway" id="UPA00148"/>
<evidence type="ECO:0000256" key="9">
    <source>
        <dbReference type="HAMAP-Rule" id="MF_00024"/>
    </source>
</evidence>
<evidence type="ECO:0000256" key="2">
    <source>
        <dbReference type="ARBA" id="ARBA00004953"/>
    </source>
</evidence>
<dbReference type="AlphaFoldDB" id="A0A175R6Q8"/>
<comment type="function">
    <text evidence="9">Converts cobyric acid to cobinamide by the addition of aminopropanol on the F carboxylic group.</text>
</comment>
<dbReference type="HAMAP" id="MF_00024">
    <property type="entry name" value="CobD_CbiB"/>
    <property type="match status" value="1"/>
</dbReference>
<proteinExistence type="inferred from homology"/>
<dbReference type="PANTHER" id="PTHR34308:SF1">
    <property type="entry name" value="COBALAMIN BIOSYNTHESIS PROTEIN CBIB"/>
    <property type="match status" value="1"/>
</dbReference>
<dbReference type="GO" id="GO:0005886">
    <property type="term" value="C:plasma membrane"/>
    <property type="evidence" value="ECO:0007669"/>
    <property type="project" value="UniProtKB-SubCell"/>
</dbReference>
<feature type="transmembrane region" description="Helical" evidence="9">
    <location>
        <begin position="295"/>
        <end position="317"/>
    </location>
</feature>
<organism evidence="10 11">
    <name type="scientific">Aureimonas ureilytica</name>
    <dbReference type="NCBI Taxonomy" id="401562"/>
    <lineage>
        <taxon>Bacteria</taxon>
        <taxon>Pseudomonadati</taxon>
        <taxon>Pseudomonadota</taxon>
        <taxon>Alphaproteobacteria</taxon>
        <taxon>Hyphomicrobiales</taxon>
        <taxon>Aurantimonadaceae</taxon>
        <taxon>Aureimonas</taxon>
    </lineage>
</organism>
<keyword evidence="4 9" id="KW-1003">Cell membrane</keyword>
<keyword evidence="8 9" id="KW-0472">Membrane</keyword>
<comment type="caution">
    <text evidence="9">Lacks conserved residue(s) required for the propagation of feature annotation.</text>
</comment>
<evidence type="ECO:0000256" key="5">
    <source>
        <dbReference type="ARBA" id="ARBA00022573"/>
    </source>
</evidence>